<organism evidence="3 4">
    <name type="scientific">Microbacterium mitrae</name>
    <dbReference type="NCBI Taxonomy" id="664640"/>
    <lineage>
        <taxon>Bacteria</taxon>
        <taxon>Bacillati</taxon>
        <taxon>Actinomycetota</taxon>
        <taxon>Actinomycetes</taxon>
        <taxon>Micrococcales</taxon>
        <taxon>Microbacteriaceae</taxon>
        <taxon>Microbacterium</taxon>
    </lineage>
</organism>
<feature type="compositionally biased region" description="Gly residues" evidence="1">
    <location>
        <begin position="351"/>
        <end position="372"/>
    </location>
</feature>
<keyword evidence="2" id="KW-0472">Membrane</keyword>
<evidence type="ECO:0008006" key="5">
    <source>
        <dbReference type="Google" id="ProtNLM"/>
    </source>
</evidence>
<keyword evidence="4" id="KW-1185">Reference proteome</keyword>
<evidence type="ECO:0000313" key="4">
    <source>
        <dbReference type="Proteomes" id="UP000321196"/>
    </source>
</evidence>
<feature type="transmembrane region" description="Helical" evidence="2">
    <location>
        <begin position="40"/>
        <end position="68"/>
    </location>
</feature>
<accession>A0A5C8HRE6</accession>
<name>A0A5C8HRE6_9MICO</name>
<feature type="compositionally biased region" description="Low complexity" evidence="1">
    <location>
        <begin position="398"/>
        <end position="418"/>
    </location>
</feature>
<dbReference type="Proteomes" id="UP000321196">
    <property type="component" value="Unassembled WGS sequence"/>
</dbReference>
<feature type="region of interest" description="Disordered" evidence="1">
    <location>
        <begin position="348"/>
        <end position="447"/>
    </location>
</feature>
<evidence type="ECO:0000313" key="3">
    <source>
        <dbReference type="EMBL" id="TXK06077.1"/>
    </source>
</evidence>
<reference evidence="3 4" key="1">
    <citation type="submission" date="2019-08" db="EMBL/GenBank/DDBJ databases">
        <authorList>
            <person name="Dong K."/>
        </authorList>
    </citation>
    <scope>NUCLEOTIDE SEQUENCE [LARGE SCALE GENOMIC DNA]</scope>
    <source>
        <strain evidence="3 4">M4-8</strain>
    </source>
</reference>
<feature type="transmembrane region" description="Helical" evidence="2">
    <location>
        <begin position="142"/>
        <end position="170"/>
    </location>
</feature>
<feature type="transmembrane region" description="Helical" evidence="2">
    <location>
        <begin position="273"/>
        <end position="306"/>
    </location>
</feature>
<keyword evidence="2" id="KW-0812">Transmembrane</keyword>
<comment type="caution">
    <text evidence="3">The sequence shown here is derived from an EMBL/GenBank/DDBJ whole genome shotgun (WGS) entry which is preliminary data.</text>
</comment>
<feature type="compositionally biased region" description="Polar residues" evidence="1">
    <location>
        <begin position="383"/>
        <end position="393"/>
    </location>
</feature>
<evidence type="ECO:0000256" key="1">
    <source>
        <dbReference type="SAM" id="MobiDB-lite"/>
    </source>
</evidence>
<proteinExistence type="predicted"/>
<protein>
    <recommendedName>
        <fullName evidence="5">Glycerophosphoryl diester phosphodiesterase membrane domain-containing protein</fullName>
    </recommendedName>
</protein>
<dbReference type="AlphaFoldDB" id="A0A5C8HRE6"/>
<gene>
    <name evidence="3" type="ORF">FVP60_03665</name>
</gene>
<evidence type="ECO:0000256" key="2">
    <source>
        <dbReference type="SAM" id="Phobius"/>
    </source>
</evidence>
<feature type="transmembrane region" description="Helical" evidence="2">
    <location>
        <begin position="224"/>
        <end position="253"/>
    </location>
</feature>
<dbReference type="RefSeq" id="WP_147824886.1">
    <property type="nucleotide sequence ID" value="NZ_BAAARG010000001.1"/>
</dbReference>
<dbReference type="OrthoDB" id="121140at2"/>
<sequence length="447" mass="47192">MSGTFGWTPASRMGIIPLRPLTFGEILGKSFSALRHNPRVLLGFSIGVTAVTSLISAAVVIWMTFALIERIDSFPRDQYGSDAFNEVMLGSLATLGVVTFALTIVSMLVSTVVQAVVAAEVGGAVVAERQSLGEIFRSVRPAIWRILGFTLLVGAGLVAAAIILTILMVVLGRAAFLAVLLALAAFPVVVWLGIKLALTPTIIVLERSTLFASMARSFSLTRGFFWKTFGVIVLISVIFGFAGQAAGTVFGWVTQQFVPVLAPTGDVNVDFFSQIILASIVPTAVTTVIGAIGTVVSATGVAIVYVDSRMRKEGLSLDLQNYMDNRDAGRAVVENPYAFNPAQAQFQPGYGQPGYGQPGFGQPGYGQPGYGQPGFSQPGSWATHDTQQPQPSGDQRFAPGAYAPPGYAPPGAGYAAPATPEPTPGYDAPRPFFPVIDPDAPRQEGSR</sequence>
<keyword evidence="2" id="KW-1133">Transmembrane helix</keyword>
<feature type="transmembrane region" description="Helical" evidence="2">
    <location>
        <begin position="88"/>
        <end position="121"/>
    </location>
</feature>
<dbReference type="EMBL" id="VRSW01000001">
    <property type="protein sequence ID" value="TXK06077.1"/>
    <property type="molecule type" value="Genomic_DNA"/>
</dbReference>
<feature type="transmembrane region" description="Helical" evidence="2">
    <location>
        <begin position="176"/>
        <end position="203"/>
    </location>
</feature>